<evidence type="ECO:0000256" key="1">
    <source>
        <dbReference type="SAM" id="MobiDB-lite"/>
    </source>
</evidence>
<reference evidence="2" key="1">
    <citation type="submission" date="2023-05" db="EMBL/GenBank/DDBJ databases">
        <authorList>
            <person name="Zhang X."/>
        </authorList>
    </citation>
    <scope>NUCLEOTIDE SEQUENCE</scope>
    <source>
        <strain evidence="2">YF14B1</strain>
    </source>
</reference>
<name>A0AAE3QPE2_9BACT</name>
<evidence type="ECO:0000313" key="2">
    <source>
        <dbReference type="EMBL" id="MDJ1480278.1"/>
    </source>
</evidence>
<dbReference type="Proteomes" id="UP001241110">
    <property type="component" value="Unassembled WGS sequence"/>
</dbReference>
<dbReference type="EMBL" id="JASJOS010000003">
    <property type="protein sequence ID" value="MDJ1480278.1"/>
    <property type="molecule type" value="Genomic_DNA"/>
</dbReference>
<organism evidence="2 3">
    <name type="scientific">Xanthocytophaga flava</name>
    <dbReference type="NCBI Taxonomy" id="3048013"/>
    <lineage>
        <taxon>Bacteria</taxon>
        <taxon>Pseudomonadati</taxon>
        <taxon>Bacteroidota</taxon>
        <taxon>Cytophagia</taxon>
        <taxon>Cytophagales</taxon>
        <taxon>Rhodocytophagaceae</taxon>
        <taxon>Xanthocytophaga</taxon>
    </lineage>
</organism>
<comment type="caution">
    <text evidence="2">The sequence shown here is derived from an EMBL/GenBank/DDBJ whole genome shotgun (WGS) entry which is preliminary data.</text>
</comment>
<sequence>MPPKKKTRPANRRIGFTPKGTNLEEDDIQGFPLTEKVKNPFKALGLRPAHIDFNPNNPSDRIYAWYMSGNSQELSPEDEWYHHVFKTAHSAQIQGYMDSEIAKILKKRFELSERLAYKYIYSATSLFGNANVSDKQAQRYMLTQMAKSCYRQARKDQDLKSALLAIREMKTINGLDREDAFTVDPAALGGNTFMVQINMVSETGEQKAVTIDLNTMDAAQEKLLQDTVNNMNQASSEEFWEILDRATDGDPE</sequence>
<dbReference type="AlphaFoldDB" id="A0AAE3QPE2"/>
<proteinExistence type="predicted"/>
<gene>
    <name evidence="2" type="ORF">QNI16_07265</name>
</gene>
<dbReference type="RefSeq" id="WP_313976850.1">
    <property type="nucleotide sequence ID" value="NZ_JASJOS010000003.1"/>
</dbReference>
<evidence type="ECO:0000313" key="3">
    <source>
        <dbReference type="Proteomes" id="UP001241110"/>
    </source>
</evidence>
<feature type="region of interest" description="Disordered" evidence="1">
    <location>
        <begin position="1"/>
        <end position="21"/>
    </location>
</feature>
<accession>A0AAE3QPE2</accession>
<feature type="compositionally biased region" description="Basic residues" evidence="1">
    <location>
        <begin position="1"/>
        <end position="11"/>
    </location>
</feature>
<protein>
    <submittedName>
        <fullName evidence="2">Uncharacterized protein</fullName>
    </submittedName>
</protein>